<name>A0A2I2GNZ0_9EURO</name>
<sequence length="391" mass="42671">MLGCSSRTRSTSTWAVALIISLLLLGMAAPAAGLRSTAGSPCVDVCNRQSNSTTGSEIACLDDEFKNTAKGSKFQNCVECQLRSNYSDSASGQTDVEWGLYNLRYAFTSCVYGFPESVNNISSQCTVSCQSLDTALEYDLKDPSGVNFDTWCGVSSFADNVISQCEFCYNLTTTQIYMANFLEALRYNCHFHVPTGSEFPINPARIFSQSVLPESTVDLLNPDDGGSGINNLALVIALPILGFVILLCTLAVGCFFFIRWRRRKARKQRASSHLHARWNDTTISTPAHGWTQYHDMYSPAIQQQGYGAVQGAGGVGPGGGFGFVDSDGRPQHNVGYSKSHYASVSESTVQAPDSTYSPEREKGSEQQTYWGGQIQPYFPPPDVQGQQDQKK</sequence>
<feature type="transmembrane region" description="Helical" evidence="2">
    <location>
        <begin position="232"/>
        <end position="258"/>
    </location>
</feature>
<dbReference type="RefSeq" id="XP_024709899.1">
    <property type="nucleotide sequence ID" value="XM_024852703.1"/>
</dbReference>
<evidence type="ECO:0000256" key="3">
    <source>
        <dbReference type="SAM" id="SignalP"/>
    </source>
</evidence>
<keyword evidence="2" id="KW-1133">Transmembrane helix</keyword>
<organism evidence="4 5">
    <name type="scientific">Aspergillus steynii IBT 23096</name>
    <dbReference type="NCBI Taxonomy" id="1392250"/>
    <lineage>
        <taxon>Eukaryota</taxon>
        <taxon>Fungi</taxon>
        <taxon>Dikarya</taxon>
        <taxon>Ascomycota</taxon>
        <taxon>Pezizomycotina</taxon>
        <taxon>Eurotiomycetes</taxon>
        <taxon>Eurotiomycetidae</taxon>
        <taxon>Eurotiales</taxon>
        <taxon>Aspergillaceae</taxon>
        <taxon>Aspergillus</taxon>
        <taxon>Aspergillus subgen. Circumdati</taxon>
    </lineage>
</organism>
<keyword evidence="2" id="KW-0472">Membrane</keyword>
<evidence type="ECO:0000313" key="5">
    <source>
        <dbReference type="Proteomes" id="UP000234275"/>
    </source>
</evidence>
<dbReference type="AlphaFoldDB" id="A0A2I2GNZ0"/>
<dbReference type="EMBL" id="MSFO01000001">
    <property type="protein sequence ID" value="PLB54597.1"/>
    <property type="molecule type" value="Genomic_DNA"/>
</dbReference>
<keyword evidence="5" id="KW-1185">Reference proteome</keyword>
<feature type="compositionally biased region" description="Polar residues" evidence="1">
    <location>
        <begin position="343"/>
        <end position="357"/>
    </location>
</feature>
<proteinExistence type="predicted"/>
<gene>
    <name evidence="4" type="ORF">P170DRAFT_470056</name>
</gene>
<dbReference type="VEuPathDB" id="FungiDB:P170DRAFT_470056"/>
<protein>
    <submittedName>
        <fullName evidence="4">Uncharacterized protein</fullName>
    </submittedName>
</protein>
<accession>A0A2I2GNZ0</accession>
<keyword evidence="3" id="KW-0732">Signal</keyword>
<feature type="chain" id="PRO_5014129649" evidence="3">
    <location>
        <begin position="34"/>
        <end position="391"/>
    </location>
</feature>
<comment type="caution">
    <text evidence="4">The sequence shown here is derived from an EMBL/GenBank/DDBJ whole genome shotgun (WGS) entry which is preliminary data.</text>
</comment>
<feature type="signal peptide" evidence="3">
    <location>
        <begin position="1"/>
        <end position="33"/>
    </location>
</feature>
<evidence type="ECO:0000256" key="1">
    <source>
        <dbReference type="SAM" id="MobiDB-lite"/>
    </source>
</evidence>
<reference evidence="4 5" key="1">
    <citation type="submission" date="2016-12" db="EMBL/GenBank/DDBJ databases">
        <title>The genomes of Aspergillus section Nigri reveals drivers in fungal speciation.</title>
        <authorList>
            <consortium name="DOE Joint Genome Institute"/>
            <person name="Vesth T.C."/>
            <person name="Nybo J."/>
            <person name="Theobald S."/>
            <person name="Brandl J."/>
            <person name="Frisvad J.C."/>
            <person name="Nielsen K.F."/>
            <person name="Lyhne E.K."/>
            <person name="Kogle M.E."/>
            <person name="Kuo A."/>
            <person name="Riley R."/>
            <person name="Clum A."/>
            <person name="Nolan M."/>
            <person name="Lipzen A."/>
            <person name="Salamov A."/>
            <person name="Henrissat B."/>
            <person name="Wiebenga A."/>
            <person name="De Vries R.P."/>
            <person name="Grigoriev I.V."/>
            <person name="Mortensen U.H."/>
            <person name="Andersen M.R."/>
            <person name="Baker S.E."/>
        </authorList>
    </citation>
    <scope>NUCLEOTIDE SEQUENCE [LARGE SCALE GENOMIC DNA]</scope>
    <source>
        <strain evidence="4 5">IBT 23096</strain>
    </source>
</reference>
<evidence type="ECO:0000313" key="4">
    <source>
        <dbReference type="EMBL" id="PLB54597.1"/>
    </source>
</evidence>
<keyword evidence="2" id="KW-0812">Transmembrane</keyword>
<dbReference type="OrthoDB" id="5426678at2759"/>
<evidence type="ECO:0000256" key="2">
    <source>
        <dbReference type="SAM" id="Phobius"/>
    </source>
</evidence>
<feature type="region of interest" description="Disordered" evidence="1">
    <location>
        <begin position="343"/>
        <end position="391"/>
    </location>
</feature>
<dbReference type="Proteomes" id="UP000234275">
    <property type="component" value="Unassembled WGS sequence"/>
</dbReference>
<dbReference type="GeneID" id="36560401"/>